<dbReference type="PANTHER" id="PTHR12433:SF11">
    <property type="entry name" value="MEDIATOR OF RNA POLYMERASE II TRANSCRIPTION SUBUNIT 25"/>
    <property type="match status" value="1"/>
</dbReference>
<sequence length="1151" mass="123870">MAEKQLIVAVEGTAALGPFWQSIVSDYLDKIIRVTIWFSLHHMIIVCMNEEIKSKLPIELVGRWMKFIEVGRCSATVCNAVEMKLIFCATELAGQKPSASNVALSLVTFHAHGSYSACLVQRSGWTRDVDIFLHWLSAMPFAGGGYNDAAIAEGLAEAIMMFSGVSGSQTQQNVAGHRHCILVASSNPYPLPTPVYRPQVQNLEQGENIEAQTQSRLSDAETVAKSFGQGKRNPRAADPPVDNVKNPHFLVLISEDFMEARAALSRPGITSLASGQSPVKMDIASVPPVSAPPPTSVPPVNGSIMNRQQIPLGNIPPATVKVEPSTVSSMVSGPSFPHIQSVPRPTSQGVPSLQTSSPMSSSQEMASVNDNIQDLKPIVSSMAQPLRPVGPAAANVSILNNLSQARQVMNSAALSGGSSIGLQSIGPTPMAMHMSNMISSGMSSSVPPAQTVLTSGQSVITSIAGSGTLTGTAQAAQNPAPGSFTSATSNNMSGTSNLGMSQQLGNLQGGVTMGQSVPGMNPGNLPGPQMVQSGIGMNQNMMSGLGPSGISSGTGTMIPTPGMTQQLQPGMQSLGVNNSSGANMPMSQQTTSGLQSAQSKYVKVWEGYRSASACETLAANWPPTMQIVRLISQDHMNNKQYVGKADFLVFRAMNQHGFLGQLQEKKLCAVIQLPSQTLLLSVSDKACRLIGMLFPGVSSHSERVCVCLCGLPNMVSAVAPPAPKEVPSEYSWDEKGPPREAKWWYSTFHTVTAMVGAGVLSLPYAMAYLGWGPGTIVMVLSWCITLNTMWQMIQLHECVPGVRFDHYYDLGRHAFGPKLGPWIVIPQQLIVQVGCDIVYMVTGGKCLKKFMEIACTNCTKIRQSYWICIFGSTHFFLSQLPNFNSVSGVSLAAAIMSLSYSTIAWVGSLTHGQVENVSYAYKKTSGADYIFRVFNALGQISFAYAGHAVVLEIQATVPSTPEKPSRVPMWKGAVWAYFINAICYFPVAFIGYWAFGQDVADNVLVALERPSWLIAAANLMVVIHVIGSYQVYAMPVFDMLETAMVKKLNFPPGIALRILVRSAYVAFTLFIGVTFPFFGDLLGFFGGFGFAPTSYFLPSIIWLVLKKPRRFSSSWFINWACIYIGLFIMLSSTIGGLRNIITDSSSYDFYT</sequence>
<accession>A0A834LEC0</accession>
<gene>
    <name evidence="15" type="ORF">RHSIM_Rhsim09G0111200</name>
</gene>
<feature type="transmembrane region" description="Helical" evidence="12">
    <location>
        <begin position="974"/>
        <end position="995"/>
    </location>
</feature>
<feature type="transmembrane region" description="Helical" evidence="12">
    <location>
        <begin position="768"/>
        <end position="786"/>
    </location>
</feature>
<comment type="subcellular location">
    <subcellularLocation>
        <location evidence="1">Cell membrane</location>
        <topology evidence="1">Multi-pass membrane protein</topology>
    </subcellularLocation>
</comment>
<evidence type="ECO:0000256" key="12">
    <source>
        <dbReference type="SAM" id="Phobius"/>
    </source>
</evidence>
<keyword evidence="5" id="KW-1003">Cell membrane</keyword>
<dbReference type="Proteomes" id="UP000626092">
    <property type="component" value="Unassembled WGS sequence"/>
</dbReference>
<comment type="similarity">
    <text evidence="2">Belongs to the Mediator complex subunit 25 family.</text>
</comment>
<evidence type="ECO:0000256" key="7">
    <source>
        <dbReference type="ARBA" id="ARBA00022970"/>
    </source>
</evidence>
<evidence type="ECO:0000256" key="8">
    <source>
        <dbReference type="ARBA" id="ARBA00022989"/>
    </source>
</evidence>
<keyword evidence="4" id="KW-0813">Transport</keyword>
<dbReference type="InterPro" id="IPR021419">
    <property type="entry name" value="Mediator_Med25_VWA"/>
</dbReference>
<comment type="similarity">
    <text evidence="10">Belongs to the amino acid/polyamine transporter 2 family. Amino acid/auxin permease (AAAP) (TC 2.A.18.2) subfamily.</text>
</comment>
<protein>
    <recommendedName>
        <fullName evidence="3">Mediator of RNA polymerase II transcription subunit 25</fullName>
    </recommendedName>
</protein>
<evidence type="ECO:0000256" key="6">
    <source>
        <dbReference type="ARBA" id="ARBA00022692"/>
    </source>
</evidence>
<evidence type="ECO:0000256" key="10">
    <source>
        <dbReference type="ARBA" id="ARBA00061463"/>
    </source>
</evidence>
<dbReference type="AlphaFoldDB" id="A0A834LEC0"/>
<dbReference type="Pfam" id="PF01490">
    <property type="entry name" value="Aa_trans"/>
    <property type="match status" value="1"/>
</dbReference>
<evidence type="ECO:0000256" key="9">
    <source>
        <dbReference type="ARBA" id="ARBA00023136"/>
    </source>
</evidence>
<feature type="region of interest" description="Disordered" evidence="11">
    <location>
        <begin position="326"/>
        <end position="366"/>
    </location>
</feature>
<evidence type="ECO:0000256" key="3">
    <source>
        <dbReference type="ARBA" id="ARBA00019694"/>
    </source>
</evidence>
<feature type="transmembrane region" description="Helical" evidence="12">
    <location>
        <begin position="1058"/>
        <end position="1078"/>
    </location>
</feature>
<keyword evidence="9 12" id="KW-0472">Membrane</keyword>
<feature type="transmembrane region" description="Helical" evidence="12">
    <location>
        <begin position="1015"/>
        <end position="1037"/>
    </location>
</feature>
<feature type="region of interest" description="Disordered" evidence="11">
    <location>
        <begin position="283"/>
        <end position="304"/>
    </location>
</feature>
<dbReference type="EMBL" id="WJXA01000009">
    <property type="protein sequence ID" value="KAF7132675.1"/>
    <property type="molecule type" value="Genomic_DNA"/>
</dbReference>
<feature type="compositionally biased region" description="Low complexity" evidence="11">
    <location>
        <begin position="351"/>
        <end position="366"/>
    </location>
</feature>
<feature type="transmembrane region" description="Helical" evidence="12">
    <location>
        <begin position="1084"/>
        <end position="1105"/>
    </location>
</feature>
<dbReference type="GO" id="GO:0005886">
    <property type="term" value="C:plasma membrane"/>
    <property type="evidence" value="ECO:0007669"/>
    <property type="project" value="UniProtKB-SubCell"/>
</dbReference>
<comment type="caution">
    <text evidence="15">The sequence shown here is derived from an EMBL/GenBank/DDBJ whole genome shotgun (WGS) entry which is preliminary data.</text>
</comment>
<evidence type="ECO:0000256" key="4">
    <source>
        <dbReference type="ARBA" id="ARBA00022448"/>
    </source>
</evidence>
<dbReference type="GO" id="GO:0005667">
    <property type="term" value="C:transcription regulator complex"/>
    <property type="evidence" value="ECO:0007669"/>
    <property type="project" value="TreeGrafter"/>
</dbReference>
<evidence type="ECO:0000313" key="15">
    <source>
        <dbReference type="EMBL" id="KAF7132675.1"/>
    </source>
</evidence>
<evidence type="ECO:0000259" key="13">
    <source>
        <dbReference type="Pfam" id="PF01490"/>
    </source>
</evidence>
<keyword evidence="16" id="KW-1185">Reference proteome</keyword>
<feature type="domain" description="Amino acid transporter transmembrane" evidence="13">
    <location>
        <begin position="740"/>
        <end position="1135"/>
    </location>
</feature>
<feature type="transmembrane region" description="Helical" evidence="12">
    <location>
        <begin position="1117"/>
        <end position="1141"/>
    </location>
</feature>
<dbReference type="InterPro" id="IPR013057">
    <property type="entry name" value="AA_transpt_TM"/>
</dbReference>
<dbReference type="GO" id="GO:0045944">
    <property type="term" value="P:positive regulation of transcription by RNA polymerase II"/>
    <property type="evidence" value="ECO:0007669"/>
    <property type="project" value="TreeGrafter"/>
</dbReference>
<keyword evidence="6 12" id="KW-0812">Transmembrane</keyword>
<keyword evidence="7" id="KW-0029">Amino-acid transport</keyword>
<evidence type="ECO:0000313" key="16">
    <source>
        <dbReference type="Proteomes" id="UP000626092"/>
    </source>
</evidence>
<dbReference type="PANTHER" id="PTHR12433">
    <property type="entry name" value="MEDIATOR OF RNA POLYMERASE II TRANSCRIPTION SUBUNIT 25"/>
    <property type="match status" value="1"/>
</dbReference>
<dbReference type="OrthoDB" id="7690434at2759"/>
<proteinExistence type="inferred from homology"/>
<evidence type="ECO:0000259" key="14">
    <source>
        <dbReference type="Pfam" id="PF11265"/>
    </source>
</evidence>
<dbReference type="FunFam" id="1.20.1740.10:FF:000033">
    <property type="entry name" value="Lysine histidine transporter 1"/>
    <property type="match status" value="1"/>
</dbReference>
<evidence type="ECO:0000256" key="1">
    <source>
        <dbReference type="ARBA" id="ARBA00004651"/>
    </source>
</evidence>
<reference evidence="15" key="1">
    <citation type="submission" date="2019-11" db="EMBL/GenBank/DDBJ databases">
        <authorList>
            <person name="Liu Y."/>
            <person name="Hou J."/>
            <person name="Li T.-Q."/>
            <person name="Guan C.-H."/>
            <person name="Wu X."/>
            <person name="Wu H.-Z."/>
            <person name="Ling F."/>
            <person name="Zhang R."/>
            <person name="Shi X.-G."/>
            <person name="Ren J.-P."/>
            <person name="Chen E.-F."/>
            <person name="Sun J.-M."/>
        </authorList>
    </citation>
    <scope>NUCLEOTIDE SEQUENCE</scope>
    <source>
        <strain evidence="15">Adult_tree_wgs_1</strain>
        <tissue evidence="15">Leaves</tissue>
    </source>
</reference>
<name>A0A834LEC0_RHOSS</name>
<feature type="domain" description="Mediator of RNA polymerase II transcription subunit 25 von Willebrand factor type A" evidence="14">
    <location>
        <begin position="102"/>
        <end position="194"/>
    </location>
</feature>
<evidence type="ECO:0000256" key="11">
    <source>
        <dbReference type="SAM" id="MobiDB-lite"/>
    </source>
</evidence>
<dbReference type="GO" id="GO:0016592">
    <property type="term" value="C:mediator complex"/>
    <property type="evidence" value="ECO:0007669"/>
    <property type="project" value="TreeGrafter"/>
</dbReference>
<organism evidence="15 16">
    <name type="scientific">Rhododendron simsii</name>
    <name type="common">Sims's rhododendron</name>
    <dbReference type="NCBI Taxonomy" id="118357"/>
    <lineage>
        <taxon>Eukaryota</taxon>
        <taxon>Viridiplantae</taxon>
        <taxon>Streptophyta</taxon>
        <taxon>Embryophyta</taxon>
        <taxon>Tracheophyta</taxon>
        <taxon>Spermatophyta</taxon>
        <taxon>Magnoliopsida</taxon>
        <taxon>eudicotyledons</taxon>
        <taxon>Gunneridae</taxon>
        <taxon>Pentapetalae</taxon>
        <taxon>asterids</taxon>
        <taxon>Ericales</taxon>
        <taxon>Ericaceae</taxon>
        <taxon>Ericoideae</taxon>
        <taxon>Rhodoreae</taxon>
        <taxon>Rhododendron</taxon>
    </lineage>
</organism>
<dbReference type="Pfam" id="PF11265">
    <property type="entry name" value="Med25_VWA"/>
    <property type="match status" value="1"/>
</dbReference>
<dbReference type="GO" id="GO:0015171">
    <property type="term" value="F:amino acid transmembrane transporter activity"/>
    <property type="evidence" value="ECO:0007669"/>
    <property type="project" value="UniProtKB-ARBA"/>
</dbReference>
<evidence type="ECO:0000256" key="2">
    <source>
        <dbReference type="ARBA" id="ARBA00009102"/>
    </source>
</evidence>
<keyword evidence="8 12" id="KW-1133">Transmembrane helix</keyword>
<evidence type="ECO:0000256" key="5">
    <source>
        <dbReference type="ARBA" id="ARBA00022475"/>
    </source>
</evidence>